<comment type="subcellular location">
    <subcellularLocation>
        <location evidence="1">Cell membrane</location>
        <topology evidence="1">Peripheral membrane protein</topology>
    </subcellularLocation>
</comment>
<dbReference type="CDD" id="cd03230">
    <property type="entry name" value="ABC_DR_subfamily_A"/>
    <property type="match status" value="1"/>
</dbReference>
<evidence type="ECO:0000256" key="5">
    <source>
        <dbReference type="ARBA" id="ARBA00023251"/>
    </source>
</evidence>
<dbReference type="PROSITE" id="PS00211">
    <property type="entry name" value="ABC_TRANSPORTER_1"/>
    <property type="match status" value="1"/>
</dbReference>
<feature type="region of interest" description="Disordered" evidence="6">
    <location>
        <begin position="16"/>
        <end position="40"/>
    </location>
</feature>
<protein>
    <submittedName>
        <fullName evidence="8">ABC-type multidrug transport system, ATPase component</fullName>
    </submittedName>
</protein>
<dbReference type="SMART" id="SM00382">
    <property type="entry name" value="AAA"/>
    <property type="match status" value="1"/>
</dbReference>
<dbReference type="RefSeq" id="WP_006213175.1">
    <property type="nucleotide sequence ID" value="NZ_ANHZ02000001.1"/>
</dbReference>
<evidence type="ECO:0000256" key="1">
    <source>
        <dbReference type="ARBA" id="ARBA00004202"/>
    </source>
</evidence>
<keyword evidence="3" id="KW-0547">Nucleotide-binding</keyword>
<keyword evidence="9" id="KW-1185">Reference proteome</keyword>
<dbReference type="Gene3D" id="3.40.50.300">
    <property type="entry name" value="P-loop containing nucleotide triphosphate hydrolases"/>
    <property type="match status" value="1"/>
</dbReference>
<keyword evidence="5" id="KW-0046">Antibiotic resistance</keyword>
<evidence type="ECO:0000313" key="8">
    <source>
        <dbReference type="EMBL" id="EME37832.1"/>
    </source>
</evidence>
<dbReference type="STRING" id="71999.KPaMU14_06185"/>
<dbReference type="GO" id="GO:0005524">
    <property type="term" value="F:ATP binding"/>
    <property type="evidence" value="ECO:0007669"/>
    <property type="project" value="UniProtKB-KW"/>
</dbReference>
<gene>
    <name evidence="8" type="ORF">C884_00027</name>
</gene>
<dbReference type="EMBL" id="ANHZ02000001">
    <property type="protein sequence ID" value="EME37832.1"/>
    <property type="molecule type" value="Genomic_DNA"/>
</dbReference>
<feature type="domain" description="ABC transporter" evidence="7">
    <location>
        <begin position="5"/>
        <end position="256"/>
    </location>
</feature>
<dbReference type="GO" id="GO:0046677">
    <property type="term" value="P:response to antibiotic"/>
    <property type="evidence" value="ECO:0007669"/>
    <property type="project" value="UniProtKB-KW"/>
</dbReference>
<dbReference type="InterPro" id="IPR027417">
    <property type="entry name" value="P-loop_NTPase"/>
</dbReference>
<dbReference type="PROSITE" id="PS50893">
    <property type="entry name" value="ABC_TRANSPORTER_2"/>
    <property type="match status" value="1"/>
</dbReference>
<evidence type="ECO:0000256" key="4">
    <source>
        <dbReference type="ARBA" id="ARBA00022840"/>
    </source>
</evidence>
<dbReference type="InterPro" id="IPR003593">
    <property type="entry name" value="AAA+_ATPase"/>
</dbReference>
<dbReference type="InterPro" id="IPR050763">
    <property type="entry name" value="ABC_transporter_ATP-binding"/>
</dbReference>
<dbReference type="PANTHER" id="PTHR42711">
    <property type="entry name" value="ABC TRANSPORTER ATP-BINDING PROTEIN"/>
    <property type="match status" value="1"/>
</dbReference>
<organism evidence="8 9">
    <name type="scientific">Kocuria palustris PEL</name>
    <dbReference type="NCBI Taxonomy" id="1236550"/>
    <lineage>
        <taxon>Bacteria</taxon>
        <taxon>Bacillati</taxon>
        <taxon>Actinomycetota</taxon>
        <taxon>Actinomycetes</taxon>
        <taxon>Micrococcales</taxon>
        <taxon>Micrococcaceae</taxon>
        <taxon>Kocuria</taxon>
    </lineage>
</organism>
<evidence type="ECO:0000256" key="2">
    <source>
        <dbReference type="ARBA" id="ARBA00022448"/>
    </source>
</evidence>
<proteinExistence type="predicted"/>
<keyword evidence="2" id="KW-0813">Transport</keyword>
<evidence type="ECO:0000259" key="7">
    <source>
        <dbReference type="PROSITE" id="PS50893"/>
    </source>
</evidence>
<keyword evidence="4" id="KW-0067">ATP-binding</keyword>
<dbReference type="InterPro" id="IPR017871">
    <property type="entry name" value="ABC_transporter-like_CS"/>
</dbReference>
<comment type="caution">
    <text evidence="8">The sequence shown here is derived from an EMBL/GenBank/DDBJ whole genome shotgun (WGS) entry which is preliminary data.</text>
</comment>
<name>M2WGX9_9MICC</name>
<accession>M2WGX9</accession>
<evidence type="ECO:0000256" key="3">
    <source>
        <dbReference type="ARBA" id="ARBA00022741"/>
    </source>
</evidence>
<dbReference type="SUPFAM" id="SSF52540">
    <property type="entry name" value="P-loop containing nucleoside triphosphate hydrolases"/>
    <property type="match status" value="1"/>
</dbReference>
<dbReference type="InterPro" id="IPR003439">
    <property type="entry name" value="ABC_transporter-like_ATP-bd"/>
</dbReference>
<dbReference type="GO" id="GO:0005886">
    <property type="term" value="C:plasma membrane"/>
    <property type="evidence" value="ECO:0007669"/>
    <property type="project" value="UniProtKB-SubCell"/>
</dbReference>
<dbReference type="Proteomes" id="UP000009877">
    <property type="component" value="Unassembled WGS sequence"/>
</dbReference>
<dbReference type="GO" id="GO:0016887">
    <property type="term" value="F:ATP hydrolysis activity"/>
    <property type="evidence" value="ECO:0007669"/>
    <property type="project" value="InterPro"/>
</dbReference>
<dbReference type="AlphaFoldDB" id="M2WGX9"/>
<evidence type="ECO:0000256" key="6">
    <source>
        <dbReference type="SAM" id="MobiDB-lite"/>
    </source>
</evidence>
<reference evidence="8 9" key="1">
    <citation type="journal article" date="2014" name="Genome Announc.">
        <title>Draft Genome Sequence of Kocuria palustris PEL.</title>
        <authorList>
            <person name="Sharma G."/>
            <person name="Khatri I."/>
            <person name="Subramanian S."/>
        </authorList>
    </citation>
    <scope>NUCLEOTIDE SEQUENCE [LARGE SCALE GENOMIC DNA]</scope>
    <source>
        <strain evidence="8 9">PEL</strain>
    </source>
</reference>
<evidence type="ECO:0000313" key="9">
    <source>
        <dbReference type="Proteomes" id="UP000009877"/>
    </source>
</evidence>
<dbReference type="PANTHER" id="PTHR42711:SF16">
    <property type="entry name" value="ABC TRANSPORTER ATP-BINDING PROTEIN"/>
    <property type="match status" value="1"/>
</dbReference>
<dbReference type="Pfam" id="PF00005">
    <property type="entry name" value="ABC_tran"/>
    <property type="match status" value="1"/>
</dbReference>
<sequence length="335" mass="36142">MTAALEIEDLVMAFPQRRAPSRRRRGSRDPDTGADTPAPRSRLRAVDGLSLTARNGEVTALLGPNGAGKTTTLECAQGLRRPTSGTVRLLGEQPWGARPELRARAGVMLQDGGLPQSVRAGEYLRHISAMYQDPVPQHELQARLGIGSFAGTPIRRLSGGQRQRVSLAAALAGRPEIVFLDEPSAGLDPQSRAVVFDLIDELRGDGTAVILTTHLLDDAQRLADQVVIVDEGLVRACGSVQELIDGDGRSGALRVELTATQQQRWAQHPPELVQRPDLQVSAEGARIVISGATRPQELAELSRWLAATGELPLSLSLQPRSLEDVFLELSGRQIR</sequence>